<evidence type="ECO:0000313" key="3">
    <source>
        <dbReference type="WBParaSite" id="EEL_0000180001-mRNA-1"/>
    </source>
</evidence>
<dbReference type="STRING" id="1147741.A0A0R3RJZ1"/>
<dbReference type="InterPro" id="IPR001466">
    <property type="entry name" value="Beta-lactam-related"/>
</dbReference>
<feature type="domain" description="Beta-lactamase-related" evidence="1">
    <location>
        <begin position="47"/>
        <end position="410"/>
    </location>
</feature>
<protein>
    <submittedName>
        <fullName evidence="3">Beta-lactamase domain-containing protein</fullName>
    </submittedName>
</protein>
<dbReference type="AlphaFoldDB" id="A0A0R3RJZ1"/>
<dbReference type="InterPro" id="IPR052907">
    <property type="entry name" value="Beta-lactamase/esterase"/>
</dbReference>
<dbReference type="Gene3D" id="3.40.710.10">
    <property type="entry name" value="DD-peptidase/beta-lactamase superfamily"/>
    <property type="match status" value="1"/>
</dbReference>
<dbReference type="PANTHER" id="PTHR43319">
    <property type="entry name" value="BETA-LACTAMASE-RELATED"/>
    <property type="match status" value="1"/>
</dbReference>
<dbReference type="SUPFAM" id="SSF56601">
    <property type="entry name" value="beta-lactamase/transpeptidase-like"/>
    <property type="match status" value="1"/>
</dbReference>
<reference evidence="3" key="1">
    <citation type="submission" date="2017-02" db="UniProtKB">
        <authorList>
            <consortium name="WormBaseParasite"/>
        </authorList>
    </citation>
    <scope>IDENTIFICATION</scope>
</reference>
<proteinExistence type="predicted"/>
<sequence>MLGHIITITVMIYAICIYINDNLYTKLPLHFDFNTIDDRFQLVANIFKKNFADGWERGGAALTVYFEGQKVLDIWGGYADVQAARKWQMDTITSTFSCLKAAMTLCVALLVERKLALYDDPVIKYWPNFGNNGKANITIQMLLSQTAGLAYFDKSINLEIASNHQAMREMLENEQPKWLPRQESGCYGPSYYWLIDQLIRHIDKQKRGVQQYFHDEIASKFGIDYLIGLEMTEEHRVARITMPSWSDMLSEIYQTPYLIKTLLFQFSTAKDSIKYKVMHNLNWLDPTTPLQINNPNFHHLLYHGFGNARSLAQIFHMITTDKLLSPATQLLLRKLYDNSTNICTMKHLAKGMSFLVFINQSQVTHDTYGHSGFGCQQVIYDSQKDLTIAYVTNALKIGIYEKCRTYIRLQNAIYDIVEKVNQI</sequence>
<dbReference type="InterPro" id="IPR012338">
    <property type="entry name" value="Beta-lactam/transpept-like"/>
</dbReference>
<evidence type="ECO:0000259" key="1">
    <source>
        <dbReference type="Pfam" id="PF00144"/>
    </source>
</evidence>
<dbReference type="Proteomes" id="UP000050640">
    <property type="component" value="Unplaced"/>
</dbReference>
<dbReference type="WBParaSite" id="EEL_0000180001-mRNA-1">
    <property type="protein sequence ID" value="EEL_0000180001-mRNA-1"/>
    <property type="gene ID" value="EEL_0000180001"/>
</dbReference>
<dbReference type="PANTHER" id="PTHR43319:SF2">
    <property type="entry name" value="BETA-LACTAMASE-RELATED DOMAIN-CONTAINING PROTEIN"/>
    <property type="match status" value="1"/>
</dbReference>
<accession>A0A0R3RJZ1</accession>
<organism evidence="2 3">
    <name type="scientific">Elaeophora elaphi</name>
    <dbReference type="NCBI Taxonomy" id="1147741"/>
    <lineage>
        <taxon>Eukaryota</taxon>
        <taxon>Metazoa</taxon>
        <taxon>Ecdysozoa</taxon>
        <taxon>Nematoda</taxon>
        <taxon>Chromadorea</taxon>
        <taxon>Rhabditida</taxon>
        <taxon>Spirurina</taxon>
        <taxon>Spiruromorpha</taxon>
        <taxon>Filarioidea</taxon>
        <taxon>Onchocercidae</taxon>
        <taxon>Elaeophora</taxon>
    </lineage>
</organism>
<dbReference type="Pfam" id="PF00144">
    <property type="entry name" value="Beta-lactamase"/>
    <property type="match status" value="1"/>
</dbReference>
<name>A0A0R3RJZ1_9BILA</name>
<keyword evidence="2" id="KW-1185">Reference proteome</keyword>
<evidence type="ECO:0000313" key="2">
    <source>
        <dbReference type="Proteomes" id="UP000050640"/>
    </source>
</evidence>